<dbReference type="STRING" id="1348632.GCA_001591745_00469"/>
<dbReference type="Pfam" id="PF11728">
    <property type="entry name" value="ArAE_1_C"/>
    <property type="match status" value="1"/>
</dbReference>
<dbReference type="PANTHER" id="PTHR40064:SF1">
    <property type="entry name" value="MEMBRANE PROTEIN"/>
    <property type="match status" value="1"/>
</dbReference>
<protein>
    <submittedName>
        <fullName evidence="8">Integral membrane protein</fullName>
    </submittedName>
</protein>
<dbReference type="InterPro" id="IPR038323">
    <property type="entry name" value="ArAE_1_C_sf"/>
</dbReference>
<gene>
    <name evidence="8" type="ORF">RU87_GL001078</name>
</gene>
<organism evidence="8 9">
    <name type="scientific">Pseudolactococcus plantarum</name>
    <dbReference type="NCBI Taxonomy" id="1365"/>
    <lineage>
        <taxon>Bacteria</taxon>
        <taxon>Bacillati</taxon>
        <taxon>Bacillota</taxon>
        <taxon>Bacilli</taxon>
        <taxon>Lactobacillales</taxon>
        <taxon>Streptococcaceae</taxon>
        <taxon>Pseudolactococcus</taxon>
    </lineage>
</organism>
<evidence type="ECO:0000256" key="4">
    <source>
        <dbReference type="ARBA" id="ARBA00022989"/>
    </source>
</evidence>
<sequence length="327" mass="37377">MKIFPKGFKIGARTIKTVIAASLAIMIADMLGLQYATAAGIIAILSVGNTKKSTYQLGKNRLLNFLFAMVFATILFNLLGHHVLVFALFLLFFIPCSAAWGIAEGIAPNAVLVTHLLVARDITPDLLLNEFLLNFIAISLAFLVNWKMPNFQNELTIRERRIEHHFQDLFKRLSFILDKQTEKEHFLHKVEDLETYIADSLALARTHMDNNLVDHASHSYDYLTMRARQVELFRELTELLVEIDLQSQAQTFEKLKGLLLAIGENYGRDNNAKALTSQAQEVLAYYRASDLPKTRHEFEVRAQLFQILQLIQSFIQIKYDYVLETRA</sequence>
<accession>A0A2A5S1X0</accession>
<keyword evidence="3 6" id="KW-0812">Transmembrane</keyword>
<evidence type="ECO:0000256" key="2">
    <source>
        <dbReference type="ARBA" id="ARBA00022475"/>
    </source>
</evidence>
<dbReference type="Proteomes" id="UP000242246">
    <property type="component" value="Unassembled WGS sequence"/>
</dbReference>
<dbReference type="OrthoDB" id="357521at2"/>
<dbReference type="InterPro" id="IPR021062">
    <property type="entry name" value="ArAE_1_C"/>
</dbReference>
<comment type="subcellular location">
    <subcellularLocation>
        <location evidence="1">Cell membrane</location>
        <topology evidence="1">Multi-pass membrane protein</topology>
    </subcellularLocation>
</comment>
<dbReference type="PANTHER" id="PTHR40064">
    <property type="entry name" value="MEMBRANE PROTEIN-RELATED"/>
    <property type="match status" value="1"/>
</dbReference>
<proteinExistence type="predicted"/>
<evidence type="ECO:0000259" key="7">
    <source>
        <dbReference type="Pfam" id="PF11728"/>
    </source>
</evidence>
<comment type="caution">
    <text evidence="8">The sequence shown here is derived from an EMBL/GenBank/DDBJ whole genome shotgun (WGS) entry which is preliminary data.</text>
</comment>
<feature type="transmembrane region" description="Helical" evidence="6">
    <location>
        <begin position="62"/>
        <end position="79"/>
    </location>
</feature>
<feature type="transmembrane region" description="Helical" evidence="6">
    <location>
        <begin position="86"/>
        <end position="106"/>
    </location>
</feature>
<evidence type="ECO:0000256" key="5">
    <source>
        <dbReference type="ARBA" id="ARBA00023136"/>
    </source>
</evidence>
<dbReference type="InterPro" id="IPR052984">
    <property type="entry name" value="UPF0421"/>
</dbReference>
<name>A0A2A5S1X0_9LACT</name>
<keyword evidence="5 6" id="KW-0472">Membrane</keyword>
<evidence type="ECO:0000256" key="6">
    <source>
        <dbReference type="SAM" id="Phobius"/>
    </source>
</evidence>
<dbReference type="RefSeq" id="WP_068160861.1">
    <property type="nucleotide sequence ID" value="NZ_JXJX01000004.1"/>
</dbReference>
<evidence type="ECO:0000256" key="3">
    <source>
        <dbReference type="ARBA" id="ARBA00022692"/>
    </source>
</evidence>
<dbReference type="AlphaFoldDB" id="A0A2A5S1X0"/>
<keyword evidence="2" id="KW-1003">Cell membrane</keyword>
<evidence type="ECO:0000313" key="9">
    <source>
        <dbReference type="Proteomes" id="UP000242246"/>
    </source>
</evidence>
<keyword evidence="4 6" id="KW-1133">Transmembrane helix</keyword>
<dbReference type="InterPro" id="IPR010343">
    <property type="entry name" value="ArAE_1"/>
</dbReference>
<keyword evidence="9" id="KW-1185">Reference proteome</keyword>
<evidence type="ECO:0000256" key="1">
    <source>
        <dbReference type="ARBA" id="ARBA00004651"/>
    </source>
</evidence>
<dbReference type="Gene3D" id="1.20.120.940">
    <property type="entry name" value="Putative aromatic acid exporter, C-terminal domain"/>
    <property type="match status" value="1"/>
</dbReference>
<feature type="transmembrane region" description="Helical" evidence="6">
    <location>
        <begin position="126"/>
        <end position="146"/>
    </location>
</feature>
<reference evidence="8 9" key="1">
    <citation type="submission" date="2014-12" db="EMBL/GenBank/DDBJ databases">
        <title>Draft genome sequences of 10 type strains of Lactococcus.</title>
        <authorList>
            <person name="Sun Z."/>
            <person name="Zhong Z."/>
            <person name="Liu W."/>
            <person name="Zhang W."/>
            <person name="Zhang H."/>
        </authorList>
    </citation>
    <scope>NUCLEOTIDE SEQUENCE [LARGE SCALE GENOMIC DNA]</scope>
    <source>
        <strain evidence="8 9">DSM 20686</strain>
    </source>
</reference>
<dbReference type="EMBL" id="JXJX01000004">
    <property type="protein sequence ID" value="PCS07442.1"/>
    <property type="molecule type" value="Genomic_DNA"/>
</dbReference>
<dbReference type="Pfam" id="PF06081">
    <property type="entry name" value="ArAE_1"/>
    <property type="match status" value="1"/>
</dbReference>
<feature type="domain" description="Putative aromatic acid exporter C-terminal" evidence="7">
    <location>
        <begin position="153"/>
        <end position="318"/>
    </location>
</feature>
<dbReference type="GO" id="GO:0005886">
    <property type="term" value="C:plasma membrane"/>
    <property type="evidence" value="ECO:0007669"/>
    <property type="project" value="UniProtKB-SubCell"/>
</dbReference>
<evidence type="ECO:0000313" key="8">
    <source>
        <dbReference type="EMBL" id="PCS07442.1"/>
    </source>
</evidence>